<dbReference type="PANTHER" id="PTHR15462">
    <property type="entry name" value="SERINE PROTEASE"/>
    <property type="match status" value="1"/>
</dbReference>
<organism evidence="4 5">
    <name type="scientific">Sanguibacter gelidistatuariae</name>
    <dbReference type="NCBI Taxonomy" id="1814289"/>
    <lineage>
        <taxon>Bacteria</taxon>
        <taxon>Bacillati</taxon>
        <taxon>Actinomycetota</taxon>
        <taxon>Actinomycetes</taxon>
        <taxon>Micrococcales</taxon>
        <taxon>Sanguibacteraceae</taxon>
        <taxon>Sanguibacter</taxon>
    </lineage>
</organism>
<proteinExistence type="predicted"/>
<evidence type="ECO:0000313" key="5">
    <source>
        <dbReference type="Proteomes" id="UP000199039"/>
    </source>
</evidence>
<dbReference type="RefSeq" id="WP_093181013.1">
    <property type="nucleotide sequence ID" value="NZ_FMYH01000001.1"/>
</dbReference>
<sequence>MPQHSPSSTRRARASAALACALLTATMLTAGCATVISGEAVAGAKNSQIGPPIDSDTVSLRHDYEESAQDVNDYWTEDRRKNAKPRVTDPGDNGSGTFDAPPDAATGVVIDPTTGPVSPDGPQVPDSSAGELFAATGLAASTQGRLYMSFSDGDGVCSASVVNSASGSVVATAAHCVWDFAADDWGTNMWFVPADADNTAVMPYGAWNAESVIAPQTFLDTAKIDETFGLVGDGWAYDFAFLVMGANDQGQQIQEVTGGQGIAFGVPAEELLVTGYPSAPPFDGLSQRYCATSQWDPGMRGTYTFSCDMTQGASGGGWFTNYDPVSGSGYLVATTSYRGYDFIGAAPLGESALQIFTEIGGL</sequence>
<feature type="chain" id="PRO_5039266499" description="V8-like Glu-specific endopeptidase" evidence="3">
    <location>
        <begin position="31"/>
        <end position="362"/>
    </location>
</feature>
<dbReference type="Proteomes" id="UP000199039">
    <property type="component" value="Unassembled WGS sequence"/>
</dbReference>
<dbReference type="InterPro" id="IPR009003">
    <property type="entry name" value="Peptidase_S1_PA"/>
</dbReference>
<feature type="region of interest" description="Disordered" evidence="2">
    <location>
        <begin position="65"/>
        <end position="103"/>
    </location>
</feature>
<evidence type="ECO:0008006" key="6">
    <source>
        <dbReference type="Google" id="ProtNLM"/>
    </source>
</evidence>
<evidence type="ECO:0000313" key="4">
    <source>
        <dbReference type="EMBL" id="SDB90724.1"/>
    </source>
</evidence>
<reference evidence="4 5" key="1">
    <citation type="submission" date="2016-09" db="EMBL/GenBank/DDBJ databases">
        <authorList>
            <person name="Capua I."/>
            <person name="De Benedictis P."/>
            <person name="Joannis T."/>
            <person name="Lombin L.H."/>
            <person name="Cattoli G."/>
        </authorList>
    </citation>
    <scope>NUCLEOTIDE SEQUENCE [LARGE SCALE GENOMIC DNA]</scope>
    <source>
        <strain evidence="4 5">ISLP-3</strain>
    </source>
</reference>
<dbReference type="SUPFAM" id="SSF50494">
    <property type="entry name" value="Trypsin-like serine proteases"/>
    <property type="match status" value="1"/>
</dbReference>
<accession>A0A1G6H994</accession>
<evidence type="ECO:0000256" key="3">
    <source>
        <dbReference type="SAM" id="SignalP"/>
    </source>
</evidence>
<dbReference type="PANTHER" id="PTHR15462:SF19">
    <property type="entry name" value="PEPTIDASE S1 DOMAIN-CONTAINING PROTEIN"/>
    <property type="match status" value="1"/>
</dbReference>
<dbReference type="InterPro" id="IPR043504">
    <property type="entry name" value="Peptidase_S1_PA_chymotrypsin"/>
</dbReference>
<protein>
    <recommendedName>
        <fullName evidence="6">V8-like Glu-specific endopeptidase</fullName>
    </recommendedName>
</protein>
<dbReference type="OrthoDB" id="5121599at2"/>
<name>A0A1G6H994_9MICO</name>
<keyword evidence="1 3" id="KW-0732">Signal</keyword>
<dbReference type="EMBL" id="FMYH01000001">
    <property type="protein sequence ID" value="SDB90724.1"/>
    <property type="molecule type" value="Genomic_DNA"/>
</dbReference>
<evidence type="ECO:0000256" key="2">
    <source>
        <dbReference type="SAM" id="MobiDB-lite"/>
    </source>
</evidence>
<dbReference type="AlphaFoldDB" id="A0A1G6H994"/>
<dbReference type="Gene3D" id="2.40.10.10">
    <property type="entry name" value="Trypsin-like serine proteases"/>
    <property type="match status" value="2"/>
</dbReference>
<dbReference type="STRING" id="1814289.SAMN05216410_0842"/>
<evidence type="ECO:0000256" key="1">
    <source>
        <dbReference type="ARBA" id="ARBA00022729"/>
    </source>
</evidence>
<keyword evidence="5" id="KW-1185">Reference proteome</keyword>
<gene>
    <name evidence="4" type="ORF">SAMN05216410_0842</name>
</gene>
<dbReference type="InterPro" id="IPR050966">
    <property type="entry name" value="Glutamyl_endopeptidase"/>
</dbReference>
<feature type="signal peptide" evidence="3">
    <location>
        <begin position="1"/>
        <end position="30"/>
    </location>
</feature>